<dbReference type="InterPro" id="IPR001279">
    <property type="entry name" value="Metallo-B-lactamas"/>
</dbReference>
<proteinExistence type="predicted"/>
<dbReference type="InterPro" id="IPR036866">
    <property type="entry name" value="RibonucZ/Hydroxyglut_hydro"/>
</dbReference>
<evidence type="ECO:0000256" key="3">
    <source>
        <dbReference type="ARBA" id="ARBA00022692"/>
    </source>
</evidence>
<dbReference type="Proteomes" id="UP000304912">
    <property type="component" value="Chromosome"/>
</dbReference>
<feature type="domain" description="Metallo-beta-lactamase" evidence="7">
    <location>
        <begin position="587"/>
        <end position="756"/>
    </location>
</feature>
<dbReference type="GO" id="GO:0005886">
    <property type="term" value="C:plasma membrane"/>
    <property type="evidence" value="ECO:0007669"/>
    <property type="project" value="UniProtKB-SubCell"/>
</dbReference>
<dbReference type="PANTHER" id="PTHR30619:SF1">
    <property type="entry name" value="RECOMBINATION PROTEIN 2"/>
    <property type="match status" value="1"/>
</dbReference>
<protein>
    <submittedName>
        <fullName evidence="10">DNA internalization-related competence protein ComEC/Rec2</fullName>
    </submittedName>
</protein>
<dbReference type="CDD" id="cd07731">
    <property type="entry name" value="ComA-like_MBL-fold"/>
    <property type="match status" value="1"/>
</dbReference>
<dbReference type="InterPro" id="IPR035681">
    <property type="entry name" value="ComA-like_MBL"/>
</dbReference>
<dbReference type="OrthoDB" id="9761531at2"/>
<gene>
    <name evidence="10" type="ORF">FBQ74_08885</name>
</gene>
<dbReference type="NCBIfam" id="TIGR00361">
    <property type="entry name" value="ComEC_Rec2"/>
    <property type="match status" value="1"/>
</dbReference>
<keyword evidence="4 6" id="KW-1133">Transmembrane helix</keyword>
<organism evidence="10 11">
    <name type="scientific">Salinimonas iocasae</name>
    <dbReference type="NCBI Taxonomy" id="2572577"/>
    <lineage>
        <taxon>Bacteria</taxon>
        <taxon>Pseudomonadati</taxon>
        <taxon>Pseudomonadota</taxon>
        <taxon>Gammaproteobacteria</taxon>
        <taxon>Alteromonadales</taxon>
        <taxon>Alteromonadaceae</taxon>
        <taxon>Alteromonas/Salinimonas group</taxon>
        <taxon>Salinimonas</taxon>
    </lineage>
</organism>
<evidence type="ECO:0000256" key="6">
    <source>
        <dbReference type="SAM" id="Phobius"/>
    </source>
</evidence>
<dbReference type="EMBL" id="CP039852">
    <property type="protein sequence ID" value="QCZ93599.1"/>
    <property type="molecule type" value="Genomic_DNA"/>
</dbReference>
<dbReference type="SUPFAM" id="SSF56281">
    <property type="entry name" value="Metallo-hydrolase/oxidoreductase"/>
    <property type="match status" value="1"/>
</dbReference>
<feature type="transmembrane region" description="Helical" evidence="6">
    <location>
        <begin position="500"/>
        <end position="520"/>
    </location>
</feature>
<dbReference type="GO" id="GO:0030420">
    <property type="term" value="P:establishment of competence for transformation"/>
    <property type="evidence" value="ECO:0007669"/>
    <property type="project" value="InterPro"/>
</dbReference>
<feature type="transmembrane region" description="Helical" evidence="6">
    <location>
        <begin position="54"/>
        <end position="72"/>
    </location>
</feature>
<feature type="transmembrane region" description="Helical" evidence="6">
    <location>
        <begin position="345"/>
        <end position="361"/>
    </location>
</feature>
<dbReference type="InterPro" id="IPR004477">
    <property type="entry name" value="ComEC_N"/>
</dbReference>
<reference evidence="10 11" key="1">
    <citation type="submission" date="2019-04" db="EMBL/GenBank/DDBJ databases">
        <title>Salinimonas iocasae sp. nov., a halophilic bacterium isolated from the outer tube casing of tubeworms in Okinawa Trough.</title>
        <authorList>
            <person name="Zhang H."/>
            <person name="Wang H."/>
            <person name="Li C."/>
        </authorList>
    </citation>
    <scope>NUCLEOTIDE SEQUENCE [LARGE SCALE GENOMIC DNA]</scope>
    <source>
        <strain evidence="10 11">KX18D6</strain>
    </source>
</reference>
<dbReference type="InterPro" id="IPR025405">
    <property type="entry name" value="DUF4131"/>
</dbReference>
<dbReference type="InterPro" id="IPR052159">
    <property type="entry name" value="Competence_DNA_uptake"/>
</dbReference>
<feature type="transmembrane region" description="Helical" evidence="6">
    <location>
        <begin position="527"/>
        <end position="551"/>
    </location>
</feature>
<accession>A0A5B7YGH7</accession>
<evidence type="ECO:0000313" key="10">
    <source>
        <dbReference type="EMBL" id="QCZ93599.1"/>
    </source>
</evidence>
<keyword evidence="2" id="KW-1003">Cell membrane</keyword>
<keyword evidence="5 6" id="KW-0472">Membrane</keyword>
<dbReference type="PANTHER" id="PTHR30619">
    <property type="entry name" value="DNA INTERNALIZATION/COMPETENCE PROTEIN COMEC/REC2"/>
    <property type="match status" value="1"/>
</dbReference>
<evidence type="ECO:0000259" key="7">
    <source>
        <dbReference type="Pfam" id="PF00753"/>
    </source>
</evidence>
<dbReference type="Pfam" id="PF03772">
    <property type="entry name" value="Competence"/>
    <property type="match status" value="1"/>
</dbReference>
<evidence type="ECO:0000259" key="9">
    <source>
        <dbReference type="Pfam" id="PF13567"/>
    </source>
</evidence>
<evidence type="ECO:0000256" key="1">
    <source>
        <dbReference type="ARBA" id="ARBA00004651"/>
    </source>
</evidence>
<feature type="transmembrane region" description="Helical" evidence="6">
    <location>
        <begin position="312"/>
        <end position="333"/>
    </location>
</feature>
<evidence type="ECO:0000256" key="4">
    <source>
        <dbReference type="ARBA" id="ARBA00022989"/>
    </source>
</evidence>
<dbReference type="InterPro" id="IPR004797">
    <property type="entry name" value="Competence_ComEC/Rec2"/>
</dbReference>
<evidence type="ECO:0000259" key="8">
    <source>
        <dbReference type="Pfam" id="PF03772"/>
    </source>
</evidence>
<keyword evidence="3 6" id="KW-0812">Transmembrane</keyword>
<dbReference type="NCBIfam" id="TIGR00360">
    <property type="entry name" value="ComEC_N-term"/>
    <property type="match status" value="1"/>
</dbReference>
<dbReference type="Pfam" id="PF13567">
    <property type="entry name" value="DUF4131"/>
    <property type="match status" value="1"/>
</dbReference>
<feature type="domain" description="ComEC/Rec2-related protein" evidence="8">
    <location>
        <begin position="280"/>
        <end position="550"/>
    </location>
</feature>
<evidence type="ECO:0000256" key="5">
    <source>
        <dbReference type="ARBA" id="ARBA00023136"/>
    </source>
</evidence>
<name>A0A5B7YGH7_9ALTE</name>
<feature type="transmembrane region" description="Helical" evidence="6">
    <location>
        <begin position="475"/>
        <end position="494"/>
    </location>
</feature>
<evidence type="ECO:0000256" key="2">
    <source>
        <dbReference type="ARBA" id="ARBA00022475"/>
    </source>
</evidence>
<dbReference type="KEGG" id="salk:FBQ74_08885"/>
<sequence>MPEIRLVQQCAKHTQRTVLLYFLVVRQKSFNKFSRHIWNQGQKNKADKQMQKKITWTLTGFSVACLSAVVWPVLPHPLLLTVILLAACLFHSFEGLRRHLSFVPPLARNRLPGWCTYSAHTFAIGFIAGSLWMASLGYWYLCWQLPEDNNRQISVFMLQVAESQSTGPDMCRVKGVPVTARFTDKILKPKVLLYWRTENQSCPLSGQTVQVSARLKKPSGLRNPGAPDRMKWLLSERIVRTGSIKTLTTAATPRINTLHENITKLIDTHDLPNGKWSRSLLVGNRDTLTAADWELLKNSGTAHLFSISGMHLGLVALWVTLLTRLVVPVLQLLTGRKQQRNMRPLVAVAVILLCLVYAALANWQLPVVRALLLVAVFIWQQSISRHICINQRVWLMIGLCCVLFPFSLFSGGFYLSLMAVILIWFLSWRYKPVLLTLSDKIRWAIKLQLMLSIILCPLTLLWFDEQSFIAPLINLLAIPAITLLLPVGLTGLTLMDVMPVFSSLLLHNFDAGLGHLMFLIEVSTRDTLLIAPAFSTTSLISILLGIVIAVLPTFPRKWYLAGSLVLPAITDKMTFSSEYWYLHVFDAGQGTALMVSRDSDAVLIDTGPAFSGNSVLKNQVAPALTALGIESIRYVFISHHDNDHAGGMPWLSDIAQITDPPSVITPTDKCQHGFSLRFMGLTIKSLWPEKGNAIKGNNYSCVLVISDEVHTILAPGDIERWAEYELLYSQRLPEADILIAPHHGSRTSSGNAFIRTVSPRWVVYTQGIDNRWGFPDASVTKRFSTLKATQIKTAESGYLRFRLSPNDVTVHRRSQSAARRWYHRQ</sequence>
<keyword evidence="11" id="KW-1185">Reference proteome</keyword>
<dbReference type="AlphaFoldDB" id="A0A5B7YGH7"/>
<feature type="transmembrane region" description="Helical" evidence="6">
    <location>
        <begin position="395"/>
        <end position="425"/>
    </location>
</feature>
<comment type="subcellular location">
    <subcellularLocation>
        <location evidence="1">Cell membrane</location>
        <topology evidence="1">Multi-pass membrane protein</topology>
    </subcellularLocation>
</comment>
<feature type="transmembrane region" description="Helical" evidence="6">
    <location>
        <begin position="117"/>
        <end position="141"/>
    </location>
</feature>
<dbReference type="Pfam" id="PF00753">
    <property type="entry name" value="Lactamase_B"/>
    <property type="match status" value="1"/>
</dbReference>
<evidence type="ECO:0000313" key="11">
    <source>
        <dbReference type="Proteomes" id="UP000304912"/>
    </source>
</evidence>
<dbReference type="Gene3D" id="3.60.15.10">
    <property type="entry name" value="Ribonuclease Z/Hydroxyacylglutathione hydrolase-like"/>
    <property type="match status" value="1"/>
</dbReference>
<feature type="domain" description="DUF4131" evidence="9">
    <location>
        <begin position="78"/>
        <end position="245"/>
    </location>
</feature>
<feature type="transmembrane region" description="Helical" evidence="6">
    <location>
        <begin position="445"/>
        <end position="463"/>
    </location>
</feature>